<protein>
    <submittedName>
        <fullName evidence="2">Uncharacterized protein</fullName>
    </submittedName>
</protein>
<name>A0A810N6E4_9ACTN</name>
<dbReference type="Proteomes" id="UP000680866">
    <property type="component" value="Chromosome"/>
</dbReference>
<gene>
    <name evidence="2" type="ORF">Prubr_55710</name>
</gene>
<feature type="region of interest" description="Disordered" evidence="1">
    <location>
        <begin position="1"/>
        <end position="27"/>
    </location>
</feature>
<evidence type="ECO:0000256" key="1">
    <source>
        <dbReference type="SAM" id="MobiDB-lite"/>
    </source>
</evidence>
<organism evidence="2 3">
    <name type="scientific">Polymorphospora rubra</name>
    <dbReference type="NCBI Taxonomy" id="338584"/>
    <lineage>
        <taxon>Bacteria</taxon>
        <taxon>Bacillati</taxon>
        <taxon>Actinomycetota</taxon>
        <taxon>Actinomycetes</taxon>
        <taxon>Micromonosporales</taxon>
        <taxon>Micromonosporaceae</taxon>
        <taxon>Polymorphospora</taxon>
    </lineage>
</organism>
<proteinExistence type="predicted"/>
<reference evidence="2" key="1">
    <citation type="submission" date="2020-08" db="EMBL/GenBank/DDBJ databases">
        <title>Whole genome shotgun sequence of Polymorphospora rubra NBRC 101157.</title>
        <authorList>
            <person name="Komaki H."/>
            <person name="Tamura T."/>
        </authorList>
    </citation>
    <scope>NUCLEOTIDE SEQUENCE</scope>
    <source>
        <strain evidence="2">NBRC 101157</strain>
    </source>
</reference>
<evidence type="ECO:0000313" key="3">
    <source>
        <dbReference type="Proteomes" id="UP000680866"/>
    </source>
</evidence>
<accession>A0A810N6E4</accession>
<dbReference type="AlphaFoldDB" id="A0A810N6E4"/>
<feature type="region of interest" description="Disordered" evidence="1">
    <location>
        <begin position="45"/>
        <end position="68"/>
    </location>
</feature>
<dbReference type="KEGG" id="pry:Prubr_55710"/>
<sequence>MTSAEGEPCPECGYAPQHHPGPDDRDLSNWSLYAVLGELQYLLRPGSDSASLPSTRPNLTKHYWVPPG</sequence>
<keyword evidence="3" id="KW-1185">Reference proteome</keyword>
<dbReference type="EMBL" id="AP023359">
    <property type="protein sequence ID" value="BCJ68550.1"/>
    <property type="molecule type" value="Genomic_DNA"/>
</dbReference>
<feature type="compositionally biased region" description="Polar residues" evidence="1">
    <location>
        <begin position="48"/>
        <end position="58"/>
    </location>
</feature>
<evidence type="ECO:0000313" key="2">
    <source>
        <dbReference type="EMBL" id="BCJ68550.1"/>
    </source>
</evidence>